<dbReference type="InterPro" id="IPR035986">
    <property type="entry name" value="PKD_dom_sf"/>
</dbReference>
<dbReference type="Pfam" id="PF07705">
    <property type="entry name" value="CARDB"/>
    <property type="match status" value="1"/>
</dbReference>
<dbReference type="GO" id="GO:0000272">
    <property type="term" value="P:polysaccharide catabolic process"/>
    <property type="evidence" value="ECO:0007669"/>
    <property type="project" value="InterPro"/>
</dbReference>
<organism evidence="3 4">
    <name type="scientific">Roseimaritima multifibrata</name>
    <dbReference type="NCBI Taxonomy" id="1930274"/>
    <lineage>
        <taxon>Bacteria</taxon>
        <taxon>Pseudomonadati</taxon>
        <taxon>Planctomycetota</taxon>
        <taxon>Planctomycetia</taxon>
        <taxon>Pirellulales</taxon>
        <taxon>Pirellulaceae</taxon>
        <taxon>Roseimaritima</taxon>
    </lineage>
</organism>
<dbReference type="SMART" id="SM00089">
    <property type="entry name" value="PKD"/>
    <property type="match status" value="2"/>
</dbReference>
<dbReference type="Gene3D" id="1.10.1330.10">
    <property type="entry name" value="Dockerin domain"/>
    <property type="match status" value="1"/>
</dbReference>
<evidence type="ECO:0000313" key="3">
    <source>
        <dbReference type="EMBL" id="QDS94826.1"/>
    </source>
</evidence>
<dbReference type="Proteomes" id="UP000320672">
    <property type="component" value="Chromosome"/>
</dbReference>
<name>A0A517MIW1_9BACT</name>
<feature type="region of interest" description="Disordered" evidence="1">
    <location>
        <begin position="2792"/>
        <end position="2821"/>
    </location>
</feature>
<dbReference type="SUPFAM" id="SSF49299">
    <property type="entry name" value="PKD domain"/>
    <property type="match status" value="1"/>
</dbReference>
<dbReference type="InterPro" id="IPR011635">
    <property type="entry name" value="CARDB"/>
</dbReference>
<gene>
    <name evidence="3" type="ORF">FF011L_36080</name>
</gene>
<accession>A0A517MIW1</accession>
<feature type="compositionally biased region" description="Polar residues" evidence="1">
    <location>
        <begin position="2792"/>
        <end position="2801"/>
    </location>
</feature>
<proteinExistence type="predicted"/>
<sequence>MFPKRSAPRVPASSRGQTARRRLAAALRPRRRLIRIEQLEDRRLLAVGTPVLGTSNDILFSGDATNDLMFFSVSEAGLLQHNRGGYFGFTSNSDLDSVTAGEQTRLVSELTSFRYEDAGSNDRLFFDGENPFSLGDAGIYASAGEITVRDDTSIESTGGVIQFVAAQKILLDQRSSLTTVDGGILLSGNPNADAIGDSIGLESVGATIRTSGSGNIQLVGFGGNDPAEYRNYGISLEEGTTIESTSETSSAGTIQIEGTGGDSSTAAYGVNIDGADIVVRSAYGDISIVGVGGHRSSASGSNFYGVNISAADVIESTGTGPDAATITIDGTGGAESRNNYGVRLAGATTDILSIDGDILIIGQGNGDGTGDTNYGVRSDSIGSIASTGTGIDAASITIIGEGGDGTRSGVGLSLNGSTTQLTSVYGDISIVGRGSDGSGYGNSGGSIGLTIASTGLGENAAKIDIQGTGGINTSGSGITVSGSITTTDGDVTITGLGTGDGTRSGDGGVNVTASIDAVGEADIIIDGTGGQGTGANHGVTISSGAALTTKDGEILITGQGSNGAGSNNYGVHIANIEGIESKWLSDGTIPSPAKITIDGTGGDTGGGNHGVYFDGASEGITSVDGAILITGRTGTGTGPSNVGVRMRDFGAIQSTGTTAHAATITIHGEGGFGQSNNYGVLIDSINRSSVSSFVGDILITGIGGTGDPDVSQSSNRGLVLSNVEIASLGTPDNATGTPATITINGTGGIADRQNYGTYINASAVKSVIGNIDIRGEGGGAGTGDTGVVISSTELVSSGEGDQAATITIHSESGVSGASLTLSTIDGDVSFTGLNGSSAYGTGVLTSTGDGMIRFDGGTVNAGSITSETSDIVLRGGAITVGTVESTGTGETAAKILIGDASTHSIQVNGDLTSVDGDIRIVNQITDPSTGVGSILLRGNITSTGINANHAASITIDGTGAENQVGVWFSGAGKSITSKVGDIEITGRGGASATGSSLHGVFLDRDVSISSTGTDTDAAQIDIHGTGGAGVNSNHGVYFRGDEEGSITSVVGAISITGTGGAGTGKSSAGVSIEEASISSTGISSASPAIDAATITITGIGGSGTSGNDGVYVGTDTAISSIDGAISIDGTGGDVGSGVILQYQSSLTSSGVGSDAASITVNGTAGLGAYGRGVSMSRNMVNSVDGDVTVEGYGSAGRSLGVYIDGSQVASTGTGVHAAEISILGIGGEEGSYDNYGVTVRRSTTSFTTIDGDLTIFGQGGSSGSTIGLRVETFDTIASTGTGPNAAKISLTGVLPDGTSGTAMTFAYGGRNLITSVEGDIALTVNANGSNGLFGPSGLVQIESTGVGADAAEISIESLGGEGGSISLSEGSRIDTVDGNIALNSARSIYVHGSISSTGTGIHAGQIRIDDSRAVSVSGSITSIDGDISVSSIKGDAPLSTGYVLMQGSIASTGVGTSAATITIEGQTKASMTSGVRIHGEVYSTDGDIQILGTGSGQYRSGVEVAYGGSVKSLGSDKAHAATITIDGSSGTEGGLGIQLLGETVDSSIVSTIAGDIRIIGDGGNGPQHANRGVWIRKGFVQSTGAASDNAGNITIEGSGGDGGTYDLVGVDISTDAKIVTVAGDIEIIAEAGVGSGSNNDGLRLGGVSLIGDASTAGDITIQADSIDLQSGTVQSTGLLTIAPGQAGTPIGIGGGAGDLNLSDAELALLVDGFNSITIGDATAGIIDIDTATFTDNVSLIGSAFHDHAGTDIDMGANTLSLIGTIAPGQSPGILRLAGAIEFADATVLDLEIDGPDADETANGHDQVSVTGTLIIGAGVTLQTATTNGFDPLLGQQLVIVENDETDPIEGEFAGLPEGSILTNFLGVPLDARISYLGLDGATGNDVVLTIIAGNLAPTADAGGPYFIDEGDSLTLDASLSSAPDDDPLDYTWDLNGDGDFSDAVGMTPMIPWSELDALGIGNVAQFTATVSVDDGRAAAVTATTTVNVQLNAPPIANAGESYEVGEGGSIQLNANGSTDDKGIENLTITWDLDGDGLFGETGIDAERGDETGAQPTFSATDVDGTKNVSVTVRVEDDRGKVDSDTTTVSVQNIAPTLILDSEVTIVRGDSITVEGSFVDPGPDTWTVTVDYADGTGQETLDLDGKKFDLDHEYNVAGTYLVVVTVDDGDGGVSSQNLKVIVNLPPLPDLTLISSDIRYLPINPAVGDPVNFVVDVTNAGSLAATDVPVRFMVYDAVSESFVEIGHTVIDSIDASPDSEGETSQSEVLFTWDGSAGQPPLPQEDVFLLVRVEVDAGSEIEELDESNNEDIQILQVGSPDFGTAAITANISDKTVYRNELVAVGGQAYYDFSTVPGDFDFPIQGASVTMRLLDPASGLVLAASTVLTASNGNFLHTIRSPELDGDYTLRFEVTEGTLSTVFESTLTVLGDSPEEPPSPPRSPPSRGYVFFPSIQFTQSVIPPGNPQIGEPVTIVGTFNYELAQPLLNVPVTFNDLFPVAGEVRTFEIGSGFVNFPDGGLEDPTLLPMDWTPTAEGFHIIQVIAEPDFNFRAHTHVTQLLLVGDLDTSSLTLAYELPTVVELPQLRAGARMFPIFAAAQAPQTPSPGDTVTYTIRYENTGDTTITGGQLIDDFDETVVGVPTNISDGGVVDGSVVRWELGDIPAGASGTVSYEVTINEAAELPPGSAFVFNTAVLNTDQAAAASTSELLLSNDSPVITNLNIEPMVAENGNVTLAGTFSDASLEDTHTIQITWGDGQTDTLLFTAGERAFSLPHSYDLTATPYVESYEIAVTLTDSSGQNSNGSVTTQTPVVAPPVPDEQSPNSSVASAVWNTETNLFDLLVDFADPPGGADAPVSGVQHLEVFYRVNPQNGNSAVQRFGDITLSPASPAGSQLLSRTIDAQPGDIIQVWSVATDGSGNVENEVTPRTDYSFAVADTVGPDTQVLSAIFDGNAFIDLHVSGVDVGGGHVDSIDVYVETRTGTASPIVSLIGTIPGGAAMVDETIKFAVPQDGVIRPYRFFSIGTDHLGNREGGNSLLDGDPGPEGDVLLSDIVLEEPSAAVVTGFDVNNGLENRSSVHSADILFNDENFIDQLLESLNDEDSSNDRIRIERLDLNGNSIEPPVYLPVTAVQDGLTLRLQFGATGIQENGVYAIRLDMDDDADNEWDDELQFHRLKGDINGDGAVDTSDLLKARLAYRNSALHADADVDGNGMVDAFDLRFFSTFLRQRDGEKVLGMPREELDD</sequence>
<dbReference type="Pfam" id="PF18911">
    <property type="entry name" value="PKD_4"/>
    <property type="match status" value="1"/>
</dbReference>
<dbReference type="OrthoDB" id="254354at2"/>
<dbReference type="InterPro" id="IPR000601">
    <property type="entry name" value="PKD_dom"/>
</dbReference>
<dbReference type="EMBL" id="CP036262">
    <property type="protein sequence ID" value="QDS94826.1"/>
    <property type="molecule type" value="Genomic_DNA"/>
</dbReference>
<dbReference type="Pfam" id="PF01345">
    <property type="entry name" value="DUF11"/>
    <property type="match status" value="1"/>
</dbReference>
<dbReference type="RefSeq" id="WP_145352781.1">
    <property type="nucleotide sequence ID" value="NZ_CP036262.1"/>
</dbReference>
<dbReference type="SUPFAM" id="SSF63446">
    <property type="entry name" value="Type I dockerin domain"/>
    <property type="match status" value="1"/>
</dbReference>
<dbReference type="InterPro" id="IPR013783">
    <property type="entry name" value="Ig-like_fold"/>
</dbReference>
<dbReference type="InterPro" id="IPR036439">
    <property type="entry name" value="Dockerin_dom_sf"/>
</dbReference>
<feature type="region of interest" description="Disordered" evidence="1">
    <location>
        <begin position="1"/>
        <end position="20"/>
    </location>
</feature>
<dbReference type="PROSITE" id="PS50093">
    <property type="entry name" value="PKD"/>
    <property type="match status" value="1"/>
</dbReference>
<dbReference type="PROSITE" id="PS00018">
    <property type="entry name" value="EF_HAND_1"/>
    <property type="match status" value="2"/>
</dbReference>
<dbReference type="PROSITE" id="PS50096">
    <property type="entry name" value="IQ"/>
    <property type="match status" value="1"/>
</dbReference>
<keyword evidence="4" id="KW-1185">Reference proteome</keyword>
<feature type="domain" description="PKD" evidence="2">
    <location>
        <begin position="2130"/>
        <end position="2181"/>
    </location>
</feature>
<evidence type="ECO:0000256" key="1">
    <source>
        <dbReference type="SAM" id="MobiDB-lite"/>
    </source>
</evidence>
<protein>
    <recommendedName>
        <fullName evidence="2">PKD domain-containing protein</fullName>
    </recommendedName>
</protein>
<dbReference type="InterPro" id="IPR001434">
    <property type="entry name" value="OmcB-like_DUF11"/>
</dbReference>
<dbReference type="InterPro" id="IPR022409">
    <property type="entry name" value="PKD/Chitinase_dom"/>
</dbReference>
<reference evidence="3 4" key="1">
    <citation type="submission" date="2019-02" db="EMBL/GenBank/DDBJ databases">
        <title>Deep-cultivation of Planctomycetes and their phenomic and genomic characterization uncovers novel biology.</title>
        <authorList>
            <person name="Wiegand S."/>
            <person name="Jogler M."/>
            <person name="Boedeker C."/>
            <person name="Pinto D."/>
            <person name="Vollmers J."/>
            <person name="Rivas-Marin E."/>
            <person name="Kohn T."/>
            <person name="Peeters S.H."/>
            <person name="Heuer A."/>
            <person name="Rast P."/>
            <person name="Oberbeckmann S."/>
            <person name="Bunk B."/>
            <person name="Jeske O."/>
            <person name="Meyerdierks A."/>
            <person name="Storesund J.E."/>
            <person name="Kallscheuer N."/>
            <person name="Luecker S."/>
            <person name="Lage O.M."/>
            <person name="Pohl T."/>
            <person name="Merkel B.J."/>
            <person name="Hornburger P."/>
            <person name="Mueller R.-W."/>
            <person name="Bruemmer F."/>
            <person name="Labrenz M."/>
            <person name="Spormann A.M."/>
            <person name="Op den Camp H."/>
            <person name="Overmann J."/>
            <person name="Amann R."/>
            <person name="Jetten M.S.M."/>
            <person name="Mascher T."/>
            <person name="Medema M.H."/>
            <person name="Devos D.P."/>
            <person name="Kaster A.-K."/>
            <person name="Ovreas L."/>
            <person name="Rohde M."/>
            <person name="Galperin M.Y."/>
            <person name="Jogler C."/>
        </authorList>
    </citation>
    <scope>NUCLEOTIDE SEQUENCE [LARGE SCALE GENOMIC DNA]</scope>
    <source>
        <strain evidence="3 4">FF011L</strain>
    </source>
</reference>
<dbReference type="KEGG" id="rml:FF011L_36080"/>
<evidence type="ECO:0000259" key="2">
    <source>
        <dbReference type="PROSITE" id="PS50093"/>
    </source>
</evidence>
<dbReference type="Gene3D" id="2.60.40.10">
    <property type="entry name" value="Immunoglobulins"/>
    <property type="match status" value="4"/>
</dbReference>
<dbReference type="InterPro" id="IPR018247">
    <property type="entry name" value="EF_Hand_1_Ca_BS"/>
</dbReference>
<evidence type="ECO:0000313" key="4">
    <source>
        <dbReference type="Proteomes" id="UP000320672"/>
    </source>
</evidence>